<evidence type="ECO:0000313" key="4">
    <source>
        <dbReference type="Proteomes" id="UP000287969"/>
    </source>
</evidence>
<feature type="transmembrane region" description="Helical" evidence="1">
    <location>
        <begin position="165"/>
        <end position="187"/>
    </location>
</feature>
<dbReference type="AlphaFoldDB" id="A0A410Q976"/>
<proteinExistence type="predicted"/>
<keyword evidence="4" id="KW-1185">Reference proteome</keyword>
<reference evidence="4" key="1">
    <citation type="submission" date="2019-01" db="EMBL/GenBank/DDBJ databases">
        <title>Draft genomes of a novel of Sporanaerobacter strains.</title>
        <authorList>
            <person name="Ma S."/>
        </authorList>
    </citation>
    <scope>NUCLEOTIDE SEQUENCE [LARGE SCALE GENOMIC DNA]</scope>
    <source>
        <strain evidence="4">NJN-17</strain>
    </source>
</reference>
<name>A0A410Q976_9FIRM</name>
<evidence type="ECO:0000256" key="1">
    <source>
        <dbReference type="SAM" id="Phobius"/>
    </source>
</evidence>
<dbReference type="EMBL" id="CP035282">
    <property type="protein sequence ID" value="QAT60543.1"/>
    <property type="molecule type" value="Genomic_DNA"/>
</dbReference>
<dbReference type="Proteomes" id="UP000287969">
    <property type="component" value="Chromosome"/>
</dbReference>
<evidence type="ECO:0000313" key="3">
    <source>
        <dbReference type="EMBL" id="QAT60543.1"/>
    </source>
</evidence>
<dbReference type="OrthoDB" id="9782481at2"/>
<dbReference type="RefSeq" id="WP_071139493.1">
    <property type="nucleotide sequence ID" value="NZ_CP035282.1"/>
</dbReference>
<evidence type="ECO:0000259" key="2">
    <source>
        <dbReference type="Pfam" id="PF07670"/>
    </source>
</evidence>
<feature type="transmembrane region" description="Helical" evidence="1">
    <location>
        <begin position="36"/>
        <end position="58"/>
    </location>
</feature>
<keyword evidence="1" id="KW-0472">Membrane</keyword>
<keyword evidence="1" id="KW-0812">Transmembrane</keyword>
<feature type="transmembrane region" description="Helical" evidence="1">
    <location>
        <begin position="91"/>
        <end position="112"/>
    </location>
</feature>
<dbReference type="Pfam" id="PF07670">
    <property type="entry name" value="Gate"/>
    <property type="match status" value="1"/>
</dbReference>
<feature type="transmembrane region" description="Helical" evidence="1">
    <location>
        <begin position="133"/>
        <end position="153"/>
    </location>
</feature>
<feature type="domain" description="Nucleoside transporter/FeoB GTPase Gate" evidence="2">
    <location>
        <begin position="42"/>
        <end position="153"/>
    </location>
</feature>
<organism evidence="3 4">
    <name type="scientific">Acidilutibacter cellobiosedens</name>
    <dbReference type="NCBI Taxonomy" id="2507161"/>
    <lineage>
        <taxon>Bacteria</taxon>
        <taxon>Bacillati</taxon>
        <taxon>Bacillota</taxon>
        <taxon>Tissierellia</taxon>
        <taxon>Tissierellales</taxon>
        <taxon>Acidilutibacteraceae</taxon>
        <taxon>Acidilutibacter</taxon>
    </lineage>
</organism>
<protein>
    <submittedName>
        <fullName evidence="3">Spore maturation protein</fullName>
    </submittedName>
</protein>
<sequence length="193" mass="21437">MINTIWFLLIFLGIIYSLFSGNLQEINNAILKEAEAGVLFSINLIGIMSFWLGVMNIAEKSGILKKISRLFKIPIKMLFPGVPDNHPAQRWIIMNLISNMFGIGNGATAFGLKAMKELNSLNQNKKRASNAMCMFLVINMSSVQLVPLTVIKMRMDLGSKNPMEIIAPAFLATSVSLIVGIITVKLLEVKYRC</sequence>
<keyword evidence="1" id="KW-1133">Transmembrane helix</keyword>
<dbReference type="InterPro" id="IPR011642">
    <property type="entry name" value="Gate_dom"/>
</dbReference>
<accession>A0A410Q976</accession>
<dbReference type="KEGG" id="spoa:EQM13_02600"/>
<feature type="transmembrane region" description="Helical" evidence="1">
    <location>
        <begin position="6"/>
        <end position="24"/>
    </location>
</feature>
<gene>
    <name evidence="3" type="ORF">EQM13_02600</name>
</gene>